<name>A0ABM4DMG1_HYDVU</name>
<evidence type="ECO:0000313" key="2">
    <source>
        <dbReference type="Proteomes" id="UP001652625"/>
    </source>
</evidence>
<dbReference type="RefSeq" id="XP_065675740.1">
    <property type="nucleotide sequence ID" value="XM_065819668.1"/>
</dbReference>
<gene>
    <name evidence="3" type="primary">LOC136091948</name>
</gene>
<evidence type="ECO:0000313" key="3">
    <source>
        <dbReference type="RefSeq" id="XP_065675740.1"/>
    </source>
</evidence>
<sequence length="177" mass="20652">MGNCKKWSTQGSVLGPLLFIIFINNLTQGLNNKAKLYADDTKVIAKIDKNDKNSHNNSLQDDLDYLFEWSTKWLLSFNSDKCKIMHIGHDNPKNKYTLKCNIKELGTSRKNLKETSIERDLGVYIINDLKWEHHIEFIVNKANSKLGLIKHSFNYIDKNTMKLLYISLAHWFFDEVQ</sequence>
<dbReference type="PANTHER" id="PTHR33332">
    <property type="entry name" value="REVERSE TRANSCRIPTASE DOMAIN-CONTAINING PROTEIN"/>
    <property type="match status" value="1"/>
</dbReference>
<reference evidence="3" key="1">
    <citation type="submission" date="2025-08" db="UniProtKB">
        <authorList>
            <consortium name="RefSeq"/>
        </authorList>
    </citation>
    <scope>IDENTIFICATION</scope>
</reference>
<accession>A0ABM4DMG1</accession>
<feature type="domain" description="Reverse transcriptase" evidence="1">
    <location>
        <begin position="9"/>
        <end position="98"/>
    </location>
</feature>
<dbReference type="InterPro" id="IPR000477">
    <property type="entry name" value="RT_dom"/>
</dbReference>
<keyword evidence="2" id="KW-1185">Reference proteome</keyword>
<dbReference type="Proteomes" id="UP001652625">
    <property type="component" value="Chromosome 15"/>
</dbReference>
<dbReference type="Pfam" id="PF00078">
    <property type="entry name" value="RVT_1"/>
    <property type="match status" value="1"/>
</dbReference>
<dbReference type="GeneID" id="136091948"/>
<proteinExistence type="predicted"/>
<evidence type="ECO:0000259" key="1">
    <source>
        <dbReference type="Pfam" id="PF00078"/>
    </source>
</evidence>
<protein>
    <submittedName>
        <fullName evidence="3">Uncharacterized protein LOC136091948</fullName>
    </submittedName>
</protein>
<organism evidence="2 3">
    <name type="scientific">Hydra vulgaris</name>
    <name type="common">Hydra</name>
    <name type="synonym">Hydra attenuata</name>
    <dbReference type="NCBI Taxonomy" id="6087"/>
    <lineage>
        <taxon>Eukaryota</taxon>
        <taxon>Metazoa</taxon>
        <taxon>Cnidaria</taxon>
        <taxon>Hydrozoa</taxon>
        <taxon>Hydroidolina</taxon>
        <taxon>Anthoathecata</taxon>
        <taxon>Aplanulata</taxon>
        <taxon>Hydridae</taxon>
        <taxon>Hydra</taxon>
    </lineage>
</organism>